<evidence type="ECO:0000313" key="1">
    <source>
        <dbReference type="EMBL" id="WFD12456.1"/>
    </source>
</evidence>
<proteinExistence type="predicted"/>
<dbReference type="Proteomes" id="UP001222800">
    <property type="component" value="Plasmid unnamed1"/>
</dbReference>
<geneLocation type="plasmid" evidence="1 2">
    <name>unnamed1</name>
</geneLocation>
<sequence length="160" mass="18581">MGILANLRNGICKHIITYIPGTNIKVALVQLNNKTIVTCREKAMAYITKHTVDADTADIIFNTYVLEKAMRNPENLDEEISEFDEINENLTTTEIYELHYKYLEVQNGTSEDIEEMTEEELEEIKKNLDQILLSDLDGELQTILRYFHQMLTLRNLPQDK</sequence>
<dbReference type="EMBL" id="CP120734">
    <property type="protein sequence ID" value="WFD12456.1"/>
    <property type="molecule type" value="Genomic_DNA"/>
</dbReference>
<reference evidence="1 2" key="1">
    <citation type="submission" date="2023-03" db="EMBL/GenBank/DDBJ databases">
        <title>Complete genome sequence of Tepidibacter sp. SWIR-1, isolated from a deep-sea hydrothermal vent.</title>
        <authorList>
            <person name="Li X."/>
        </authorList>
    </citation>
    <scope>NUCLEOTIDE SEQUENCE [LARGE SCALE GENOMIC DNA]</scope>
    <source>
        <strain evidence="1 2">SWIR-1</strain>
        <plasmid evidence="1 2">unnamed1</plasmid>
    </source>
</reference>
<name>A0ABY8EHN7_9FIRM</name>
<gene>
    <name evidence="1" type="ORF">P4S50_19955</name>
</gene>
<evidence type="ECO:0000313" key="2">
    <source>
        <dbReference type="Proteomes" id="UP001222800"/>
    </source>
</evidence>
<dbReference type="RefSeq" id="WP_277734861.1">
    <property type="nucleotide sequence ID" value="NZ_CP120734.1"/>
</dbReference>
<keyword evidence="2" id="KW-1185">Reference proteome</keyword>
<organism evidence="1 2">
    <name type="scientific">Tepidibacter hydrothermalis</name>
    <dbReference type="NCBI Taxonomy" id="3036126"/>
    <lineage>
        <taxon>Bacteria</taxon>
        <taxon>Bacillati</taxon>
        <taxon>Bacillota</taxon>
        <taxon>Clostridia</taxon>
        <taxon>Peptostreptococcales</taxon>
        <taxon>Peptostreptococcaceae</taxon>
        <taxon>Tepidibacter</taxon>
    </lineage>
</organism>
<protein>
    <submittedName>
        <fullName evidence="1">Uncharacterized protein</fullName>
    </submittedName>
</protein>
<accession>A0ABY8EHN7</accession>
<keyword evidence="1" id="KW-0614">Plasmid</keyword>